<dbReference type="Gene3D" id="1.10.418.10">
    <property type="entry name" value="Calponin-like domain"/>
    <property type="match status" value="1"/>
</dbReference>
<protein>
    <submittedName>
        <fullName evidence="7">Nesprin-1</fullName>
    </submittedName>
</protein>
<accession>A0A087TKL8</accession>
<evidence type="ECO:0000313" key="7">
    <source>
        <dbReference type="EMBL" id="KFM65657.1"/>
    </source>
</evidence>
<dbReference type="GO" id="GO:0005640">
    <property type="term" value="C:nuclear outer membrane"/>
    <property type="evidence" value="ECO:0007669"/>
    <property type="project" value="TreeGrafter"/>
</dbReference>
<name>A0A087TKL8_STEMI</name>
<dbReference type="Pfam" id="PF25034">
    <property type="entry name" value="Spectrin_SYNE1"/>
    <property type="match status" value="1"/>
</dbReference>
<dbReference type="GO" id="GO:0034993">
    <property type="term" value="C:meiotic nuclear membrane microtubule tethering complex"/>
    <property type="evidence" value="ECO:0007669"/>
    <property type="project" value="TreeGrafter"/>
</dbReference>
<evidence type="ECO:0000256" key="4">
    <source>
        <dbReference type="ARBA" id="ARBA00022989"/>
    </source>
</evidence>
<proteinExistence type="predicted"/>
<feature type="non-terminal residue" evidence="7">
    <location>
        <position position="391"/>
    </location>
</feature>
<dbReference type="SUPFAM" id="SSF46966">
    <property type="entry name" value="Spectrin repeat"/>
    <property type="match status" value="1"/>
</dbReference>
<comment type="subcellular location">
    <subcellularLocation>
        <location evidence="1">Membrane</location>
    </subcellularLocation>
</comment>
<dbReference type="AlphaFoldDB" id="A0A087TKL8"/>
<keyword evidence="4" id="KW-1133">Transmembrane helix</keyword>
<dbReference type="Pfam" id="PF00307">
    <property type="entry name" value="CH"/>
    <property type="match status" value="1"/>
</dbReference>
<dbReference type="GO" id="GO:0051015">
    <property type="term" value="F:actin filament binding"/>
    <property type="evidence" value="ECO:0007669"/>
    <property type="project" value="TreeGrafter"/>
</dbReference>
<dbReference type="GO" id="GO:0005737">
    <property type="term" value="C:cytoplasm"/>
    <property type="evidence" value="ECO:0007669"/>
    <property type="project" value="TreeGrafter"/>
</dbReference>
<evidence type="ECO:0000313" key="8">
    <source>
        <dbReference type="Proteomes" id="UP000054359"/>
    </source>
</evidence>
<keyword evidence="3" id="KW-0677">Repeat</keyword>
<organism evidence="7 8">
    <name type="scientific">Stegodyphus mimosarum</name>
    <name type="common">African social velvet spider</name>
    <dbReference type="NCBI Taxonomy" id="407821"/>
    <lineage>
        <taxon>Eukaryota</taxon>
        <taxon>Metazoa</taxon>
        <taxon>Ecdysozoa</taxon>
        <taxon>Arthropoda</taxon>
        <taxon>Chelicerata</taxon>
        <taxon>Arachnida</taxon>
        <taxon>Araneae</taxon>
        <taxon>Araneomorphae</taxon>
        <taxon>Entelegynae</taxon>
        <taxon>Eresoidea</taxon>
        <taxon>Eresidae</taxon>
        <taxon>Stegodyphus</taxon>
    </lineage>
</organism>
<gene>
    <name evidence="7" type="ORF">X975_19642</name>
</gene>
<evidence type="ECO:0000259" key="6">
    <source>
        <dbReference type="PROSITE" id="PS50021"/>
    </source>
</evidence>
<reference evidence="7 8" key="1">
    <citation type="submission" date="2013-11" db="EMBL/GenBank/DDBJ databases">
        <title>Genome sequencing of Stegodyphus mimosarum.</title>
        <authorList>
            <person name="Bechsgaard J."/>
        </authorList>
    </citation>
    <scope>NUCLEOTIDE SEQUENCE [LARGE SCALE GENOMIC DNA]</scope>
</reference>
<feature type="domain" description="Calponin-homology (CH)" evidence="6">
    <location>
        <begin position="1"/>
        <end position="73"/>
    </location>
</feature>
<dbReference type="InterPro" id="IPR001715">
    <property type="entry name" value="CH_dom"/>
</dbReference>
<keyword evidence="5" id="KW-0472">Membrane</keyword>
<dbReference type="InterPro" id="IPR057057">
    <property type="entry name" value="Spectrin_SYNE1"/>
</dbReference>
<evidence type="ECO:0000256" key="1">
    <source>
        <dbReference type="ARBA" id="ARBA00004370"/>
    </source>
</evidence>
<keyword evidence="2" id="KW-0812">Transmembrane</keyword>
<sequence>MAFLAIIHRIRPGLVNMDDLRNASNLKRLETAFRVAESELGIARLLDPEDVDVPHPDEKSIMTYVAQFLHLYPETYASADLEETDLSVPQASDLEILSLWLDKAESILFSQQKFSKDYKTQYHEFHILKIEMKNYRDIYERLRSKANSSVHDVDLRAAWPSILQRWAKVEKALEDWQLYLDTSVCGNLGQLIKWLIDAEKRLTLPLLPQSQTSNMLQVVNKTIEEHQEFFKPLDSHKKFLQRFHLDSEFSNILPEHTEDIQNRLDRVAVQSHQRHMKLLLEHARYVLLEHLSNVEENLKKWNQKYGLEPEVQNILQEHKIFVEQNKIFEEYDRRYANMKTNIETCQQVGALDAKEMDKVEKFLCDVDGLWKKMMVELHSVGNTANQVLKHW</sequence>
<keyword evidence="8" id="KW-1185">Reference proteome</keyword>
<evidence type="ECO:0000256" key="5">
    <source>
        <dbReference type="ARBA" id="ARBA00023136"/>
    </source>
</evidence>
<dbReference type="PROSITE" id="PS50021">
    <property type="entry name" value="CH"/>
    <property type="match status" value="1"/>
</dbReference>
<dbReference type="GO" id="GO:0007097">
    <property type="term" value="P:nuclear migration"/>
    <property type="evidence" value="ECO:0007669"/>
    <property type="project" value="TreeGrafter"/>
</dbReference>
<dbReference type="SUPFAM" id="SSF47576">
    <property type="entry name" value="Calponin-homology domain, CH-domain"/>
    <property type="match status" value="1"/>
</dbReference>
<dbReference type="STRING" id="407821.A0A087TKL8"/>
<dbReference type="OrthoDB" id="6627073at2759"/>
<evidence type="ECO:0000256" key="3">
    <source>
        <dbReference type="ARBA" id="ARBA00022737"/>
    </source>
</evidence>
<dbReference type="InterPro" id="IPR036872">
    <property type="entry name" value="CH_dom_sf"/>
</dbReference>
<dbReference type="InterPro" id="IPR052403">
    <property type="entry name" value="LINC-complex_assoc"/>
</dbReference>
<dbReference type="PANTHER" id="PTHR47535">
    <property type="entry name" value="MUSCLE-SPECIFIC PROTEIN 300 KDA, ISOFORM G"/>
    <property type="match status" value="1"/>
</dbReference>
<dbReference type="PANTHER" id="PTHR47535:SF1">
    <property type="entry name" value="NESPRIN-1"/>
    <property type="match status" value="1"/>
</dbReference>
<dbReference type="Gene3D" id="1.20.58.60">
    <property type="match status" value="1"/>
</dbReference>
<dbReference type="EMBL" id="KK115655">
    <property type="protein sequence ID" value="KFM65657.1"/>
    <property type="molecule type" value="Genomic_DNA"/>
</dbReference>
<evidence type="ECO:0000256" key="2">
    <source>
        <dbReference type="ARBA" id="ARBA00022692"/>
    </source>
</evidence>
<dbReference type="Proteomes" id="UP000054359">
    <property type="component" value="Unassembled WGS sequence"/>
</dbReference>